<reference evidence="2" key="1">
    <citation type="submission" date="2017-08" db="EMBL/GenBank/DDBJ databases">
        <title>Complete Genome Sequence of Francisella noatunensis subsp. orientalis strain FNO190.</title>
        <authorList>
            <person name="Pereira F.L."/>
            <person name="Goncalves L.A."/>
            <person name="Guilherme T.C."/>
            <person name="Soares S.C."/>
            <person name="Dorella F.A."/>
            <person name="Carvalho A.F."/>
            <person name="Leibowitz M.P."/>
            <person name="Leal C.A.G."/>
            <person name="Azevedo V.A.C."/>
            <person name="Figueiredo H.C.P."/>
        </authorList>
    </citation>
    <scope>NUCLEOTIDE SEQUENCE</scope>
    <source>
        <strain evidence="2">FNO190</strain>
    </source>
</reference>
<dbReference type="EMBL" id="CP011923">
    <property type="protein sequence ID" value="AKN88654.1"/>
    <property type="molecule type" value="Genomic_DNA"/>
</dbReference>
<keyword evidence="1" id="KW-0812">Transmembrane</keyword>
<evidence type="ECO:0000313" key="2">
    <source>
        <dbReference type="EMBL" id="AKN88654.1"/>
    </source>
</evidence>
<feature type="transmembrane region" description="Helical" evidence="1">
    <location>
        <begin position="21"/>
        <end position="40"/>
    </location>
</feature>
<name>A0ABM5U6A6_9GAMM</name>
<organism evidence="2 3">
    <name type="scientific">Francisella orientalis</name>
    <dbReference type="NCBI Taxonomy" id="299583"/>
    <lineage>
        <taxon>Bacteria</taxon>
        <taxon>Pseudomonadati</taxon>
        <taxon>Pseudomonadota</taxon>
        <taxon>Gammaproteobacteria</taxon>
        <taxon>Thiotrichales</taxon>
        <taxon>Francisellaceae</taxon>
        <taxon>Francisella</taxon>
    </lineage>
</organism>
<sequence>MNPALYLTITIYLKSYFLTRIAIQLQVVIELTIFAISYIFESCL</sequence>
<protein>
    <submittedName>
        <fullName evidence="2">Uncharacterized protein</fullName>
    </submittedName>
</protein>
<evidence type="ECO:0000256" key="1">
    <source>
        <dbReference type="SAM" id="Phobius"/>
    </source>
</evidence>
<keyword evidence="1" id="KW-0472">Membrane</keyword>
<dbReference type="Proteomes" id="UP000035930">
    <property type="component" value="Chromosome"/>
</dbReference>
<accession>A0ABM5U6A6</accession>
<keyword evidence="3" id="KW-1185">Reference proteome</keyword>
<gene>
    <name evidence="2" type="ORF">FNO190_0901</name>
</gene>
<proteinExistence type="predicted"/>
<evidence type="ECO:0000313" key="3">
    <source>
        <dbReference type="Proteomes" id="UP000035930"/>
    </source>
</evidence>
<keyword evidence="1" id="KW-1133">Transmembrane helix</keyword>